<dbReference type="GO" id="GO:0006357">
    <property type="term" value="P:regulation of transcription by RNA polymerase II"/>
    <property type="evidence" value="ECO:0007669"/>
    <property type="project" value="TreeGrafter"/>
</dbReference>
<dbReference type="GO" id="GO:0003700">
    <property type="term" value="F:DNA-binding transcription factor activity"/>
    <property type="evidence" value="ECO:0007669"/>
    <property type="project" value="TreeGrafter"/>
</dbReference>
<evidence type="ECO:0000256" key="6">
    <source>
        <dbReference type="ARBA" id="ARBA00023125"/>
    </source>
</evidence>
<evidence type="ECO:0000256" key="8">
    <source>
        <dbReference type="ARBA" id="ARBA00023242"/>
    </source>
</evidence>
<evidence type="ECO:0000256" key="7">
    <source>
        <dbReference type="ARBA" id="ARBA00023163"/>
    </source>
</evidence>
<dbReference type="RefSeq" id="XP_027476730.1">
    <property type="nucleotide sequence ID" value="XM_027620929.1"/>
</dbReference>
<dbReference type="SMART" id="SM01366">
    <property type="entry name" value="c-clamp"/>
    <property type="match status" value="1"/>
</dbReference>
<sequence length="410" mass="45136">MGVRQGRGREAGRASRAKGAWPAGSLPAARRGRRPIEGGGRRPGQPGPARPGGPCPERPPSPLQPRHPAGRPWRPSALRCPFRAAGAPRPVPPAGTPRPRPYRCPRRRRALPWAAALRAWSSCCLGSRSRGPPTWGSRGRGWGRRWGPRSRRRTSRCLRREPPQENPDWMRSWLRLPSQVCPPAPSCWGPQLQPVAQSLAWSPGRRPWCGHWAAAVETGAGTWPVTSPLHLPHHPHCPLRQPISYLGNLPQGRGRRQAEPEQSDGEEDFYYTELDVGMDVLTDGLSSLSPVSPTASAPPAFPRLELPEPPTLSSLLRPLALPPVPVLSSAAPPEACHGDDTYQGCLAPIRLEPRPTTIRTCVPTLPSKLGANPRKPRGDAKKCRKVYGMEHRDLWCTACRWKKACQRFLD</sequence>
<evidence type="ECO:0000313" key="10">
    <source>
        <dbReference type="Proteomes" id="UP000515165"/>
    </source>
</evidence>
<dbReference type="OrthoDB" id="5950721at2759"/>
<dbReference type="PANTHER" id="PTHR13006">
    <property type="entry name" value="PAPILLOMAVIRUS REGULATORY FACTOR PRF-1"/>
    <property type="match status" value="1"/>
</dbReference>
<keyword evidence="10" id="KW-1185">Reference proteome</keyword>
<keyword evidence="7" id="KW-0804">Transcription</keyword>
<gene>
    <name evidence="11" type="primary">SLC2A4RG</name>
</gene>
<accession>A0A6J2F5T3</accession>
<dbReference type="GO" id="GO:0008270">
    <property type="term" value="F:zinc ion binding"/>
    <property type="evidence" value="ECO:0007669"/>
    <property type="project" value="UniProtKB-KW"/>
</dbReference>
<name>A0A6J2F5T3_ZALCA</name>
<dbReference type="InterPro" id="IPR052253">
    <property type="entry name" value="CR1/CR2-DNA-binding_regulator"/>
</dbReference>
<evidence type="ECO:0000256" key="4">
    <source>
        <dbReference type="ARBA" id="ARBA00022833"/>
    </source>
</evidence>
<comment type="subcellular location">
    <subcellularLocation>
        <location evidence="1">Nucleus</location>
    </subcellularLocation>
</comment>
<evidence type="ECO:0000256" key="5">
    <source>
        <dbReference type="ARBA" id="ARBA00023015"/>
    </source>
</evidence>
<dbReference type="PANTHER" id="PTHR13006:SF8">
    <property type="entry name" value="SLC2A4 REGULATOR"/>
    <property type="match status" value="1"/>
</dbReference>
<evidence type="ECO:0000256" key="1">
    <source>
        <dbReference type="ARBA" id="ARBA00004123"/>
    </source>
</evidence>
<keyword evidence="3" id="KW-0863">Zinc-finger</keyword>
<evidence type="ECO:0000256" key="3">
    <source>
        <dbReference type="ARBA" id="ARBA00022771"/>
    </source>
</evidence>
<feature type="compositionally biased region" description="Pro residues" evidence="9">
    <location>
        <begin position="45"/>
        <end position="65"/>
    </location>
</feature>
<keyword evidence="8" id="KW-0539">Nucleus</keyword>
<dbReference type="CTD" id="56731"/>
<evidence type="ECO:0000256" key="2">
    <source>
        <dbReference type="ARBA" id="ARBA00022723"/>
    </source>
</evidence>
<dbReference type="GO" id="GO:0000978">
    <property type="term" value="F:RNA polymerase II cis-regulatory region sequence-specific DNA binding"/>
    <property type="evidence" value="ECO:0007669"/>
    <property type="project" value="TreeGrafter"/>
</dbReference>
<dbReference type="Proteomes" id="UP000515165">
    <property type="component" value="Chromosome 8"/>
</dbReference>
<dbReference type="GO" id="GO:0005634">
    <property type="term" value="C:nucleus"/>
    <property type="evidence" value="ECO:0007669"/>
    <property type="project" value="UniProtKB-SubCell"/>
</dbReference>
<keyword evidence="4" id="KW-0862">Zinc</keyword>
<keyword evidence="2" id="KW-0479">Metal-binding</keyword>
<feature type="region of interest" description="Disordered" evidence="9">
    <location>
        <begin position="129"/>
        <end position="154"/>
    </location>
</feature>
<evidence type="ECO:0000256" key="9">
    <source>
        <dbReference type="SAM" id="MobiDB-lite"/>
    </source>
</evidence>
<dbReference type="GeneID" id="113937152"/>
<organism evidence="10 11">
    <name type="scientific">Zalophus californianus</name>
    <name type="common">California sealion</name>
    <dbReference type="NCBI Taxonomy" id="9704"/>
    <lineage>
        <taxon>Eukaryota</taxon>
        <taxon>Metazoa</taxon>
        <taxon>Chordata</taxon>
        <taxon>Craniata</taxon>
        <taxon>Vertebrata</taxon>
        <taxon>Euteleostomi</taxon>
        <taxon>Mammalia</taxon>
        <taxon>Eutheria</taxon>
        <taxon>Laurasiatheria</taxon>
        <taxon>Carnivora</taxon>
        <taxon>Caniformia</taxon>
        <taxon>Pinnipedia</taxon>
        <taxon>Otariidae</taxon>
        <taxon>Zalophus</taxon>
    </lineage>
</organism>
<keyword evidence="5" id="KW-0805">Transcription regulation</keyword>
<reference evidence="11" key="1">
    <citation type="submission" date="2025-08" db="UniProtKB">
        <authorList>
            <consortium name="RefSeq"/>
        </authorList>
    </citation>
    <scope>IDENTIFICATION</scope>
    <source>
        <tissue evidence="11">Blood</tissue>
    </source>
</reference>
<dbReference type="AlphaFoldDB" id="A0A6J2F5T3"/>
<dbReference type="KEGG" id="zca:113937152"/>
<keyword evidence="6" id="KW-0238">DNA-binding</keyword>
<evidence type="ECO:0000313" key="11">
    <source>
        <dbReference type="RefSeq" id="XP_027476730.1"/>
    </source>
</evidence>
<proteinExistence type="predicted"/>
<feature type="compositionally biased region" description="Basic residues" evidence="9">
    <location>
        <begin position="141"/>
        <end position="154"/>
    </location>
</feature>
<feature type="compositionally biased region" description="Pro residues" evidence="9">
    <location>
        <begin position="89"/>
        <end position="99"/>
    </location>
</feature>
<protein>
    <submittedName>
        <fullName evidence="11">SLC2A4 regulator isoform X1</fullName>
    </submittedName>
</protein>
<feature type="region of interest" description="Disordered" evidence="9">
    <location>
        <begin position="1"/>
        <end position="103"/>
    </location>
</feature>